<keyword evidence="2" id="KW-1133">Transmembrane helix</keyword>
<keyword evidence="2" id="KW-0812">Transmembrane</keyword>
<feature type="region of interest" description="Disordered" evidence="1">
    <location>
        <begin position="1"/>
        <end position="30"/>
    </location>
</feature>
<accession>A0A5C3Q6V8</accession>
<keyword evidence="2" id="KW-0472">Membrane</keyword>
<dbReference type="AlphaFoldDB" id="A0A5C3Q6V8"/>
<reference evidence="3 4" key="1">
    <citation type="journal article" date="2019" name="Nat. Ecol. Evol.">
        <title>Megaphylogeny resolves global patterns of mushroom evolution.</title>
        <authorList>
            <person name="Varga T."/>
            <person name="Krizsan K."/>
            <person name="Foldi C."/>
            <person name="Dima B."/>
            <person name="Sanchez-Garcia M."/>
            <person name="Sanchez-Ramirez S."/>
            <person name="Szollosi G.J."/>
            <person name="Szarkandi J.G."/>
            <person name="Papp V."/>
            <person name="Albert L."/>
            <person name="Andreopoulos W."/>
            <person name="Angelini C."/>
            <person name="Antonin V."/>
            <person name="Barry K.W."/>
            <person name="Bougher N.L."/>
            <person name="Buchanan P."/>
            <person name="Buyck B."/>
            <person name="Bense V."/>
            <person name="Catcheside P."/>
            <person name="Chovatia M."/>
            <person name="Cooper J."/>
            <person name="Damon W."/>
            <person name="Desjardin D."/>
            <person name="Finy P."/>
            <person name="Geml J."/>
            <person name="Haridas S."/>
            <person name="Hughes K."/>
            <person name="Justo A."/>
            <person name="Karasinski D."/>
            <person name="Kautmanova I."/>
            <person name="Kiss B."/>
            <person name="Kocsube S."/>
            <person name="Kotiranta H."/>
            <person name="LaButti K.M."/>
            <person name="Lechner B.E."/>
            <person name="Liimatainen K."/>
            <person name="Lipzen A."/>
            <person name="Lukacs Z."/>
            <person name="Mihaltcheva S."/>
            <person name="Morgado L.N."/>
            <person name="Niskanen T."/>
            <person name="Noordeloos M.E."/>
            <person name="Ohm R.A."/>
            <person name="Ortiz-Santana B."/>
            <person name="Ovrebo C."/>
            <person name="Racz N."/>
            <person name="Riley R."/>
            <person name="Savchenko A."/>
            <person name="Shiryaev A."/>
            <person name="Soop K."/>
            <person name="Spirin V."/>
            <person name="Szebenyi C."/>
            <person name="Tomsovsky M."/>
            <person name="Tulloss R.E."/>
            <person name="Uehling J."/>
            <person name="Grigoriev I.V."/>
            <person name="Vagvolgyi C."/>
            <person name="Papp T."/>
            <person name="Martin F.M."/>
            <person name="Miettinen O."/>
            <person name="Hibbett D.S."/>
            <person name="Nagy L.G."/>
        </authorList>
    </citation>
    <scope>NUCLEOTIDE SEQUENCE [LARGE SCALE GENOMIC DNA]</scope>
    <source>
        <strain evidence="3 4">CBS 309.79</strain>
    </source>
</reference>
<protein>
    <submittedName>
        <fullName evidence="3">Uncharacterized protein</fullName>
    </submittedName>
</protein>
<dbReference type="EMBL" id="ML178845">
    <property type="protein sequence ID" value="TFK97732.1"/>
    <property type="molecule type" value="Genomic_DNA"/>
</dbReference>
<name>A0A5C3Q6V8_9AGAR</name>
<proteinExistence type="predicted"/>
<gene>
    <name evidence="3" type="ORF">BDV98DRAFT_256479</name>
</gene>
<dbReference type="Proteomes" id="UP000305067">
    <property type="component" value="Unassembled WGS sequence"/>
</dbReference>
<evidence type="ECO:0000256" key="2">
    <source>
        <dbReference type="SAM" id="Phobius"/>
    </source>
</evidence>
<evidence type="ECO:0000256" key="1">
    <source>
        <dbReference type="SAM" id="MobiDB-lite"/>
    </source>
</evidence>
<evidence type="ECO:0000313" key="4">
    <source>
        <dbReference type="Proteomes" id="UP000305067"/>
    </source>
</evidence>
<keyword evidence="4" id="KW-1185">Reference proteome</keyword>
<feature type="compositionally biased region" description="Pro residues" evidence="1">
    <location>
        <begin position="19"/>
        <end position="28"/>
    </location>
</feature>
<feature type="transmembrane region" description="Helical" evidence="2">
    <location>
        <begin position="144"/>
        <end position="168"/>
    </location>
</feature>
<sequence>MACKSKSLSSQIRQSHLFPSPPSPPEVPPIQSHLLLELPTLASASHSHSSSTSLSSLLAIFSFARSVVSEIRRGAGENTALGGGMGEDTALGELDVMADIDWKVRDGVRFGERRADDSCVGEYSARESVRDERGLFCDCEGRRWLVVVSLRFLSLVRLLLLLLLRLLLLRVVV</sequence>
<feature type="compositionally biased region" description="Polar residues" evidence="1">
    <location>
        <begin position="1"/>
        <end position="14"/>
    </location>
</feature>
<organism evidence="3 4">
    <name type="scientific">Pterulicium gracile</name>
    <dbReference type="NCBI Taxonomy" id="1884261"/>
    <lineage>
        <taxon>Eukaryota</taxon>
        <taxon>Fungi</taxon>
        <taxon>Dikarya</taxon>
        <taxon>Basidiomycota</taxon>
        <taxon>Agaricomycotina</taxon>
        <taxon>Agaricomycetes</taxon>
        <taxon>Agaricomycetidae</taxon>
        <taxon>Agaricales</taxon>
        <taxon>Pleurotineae</taxon>
        <taxon>Pterulaceae</taxon>
        <taxon>Pterulicium</taxon>
    </lineage>
</organism>
<evidence type="ECO:0000313" key="3">
    <source>
        <dbReference type="EMBL" id="TFK97732.1"/>
    </source>
</evidence>